<proteinExistence type="predicted"/>
<dbReference type="SUPFAM" id="SSF51338">
    <property type="entry name" value="Composite domain of metallo-dependent hydrolases"/>
    <property type="match status" value="1"/>
</dbReference>
<dbReference type="PANTHER" id="PTHR22642:SF2">
    <property type="entry name" value="PROTEIN LONG AFTER FAR-RED 3"/>
    <property type="match status" value="1"/>
</dbReference>
<dbReference type="GO" id="GO:0016810">
    <property type="term" value="F:hydrolase activity, acting on carbon-nitrogen (but not peptide) bonds"/>
    <property type="evidence" value="ECO:0007669"/>
    <property type="project" value="InterPro"/>
</dbReference>
<dbReference type="EMBL" id="VSTH01000007">
    <property type="protein sequence ID" value="TYO68403.1"/>
    <property type="molecule type" value="Genomic_DNA"/>
</dbReference>
<dbReference type="Gene3D" id="3.10.310.70">
    <property type="match status" value="1"/>
</dbReference>
<dbReference type="Gene3D" id="3.20.20.140">
    <property type="entry name" value="Metal-dependent hydrolases"/>
    <property type="match status" value="1"/>
</dbReference>
<dbReference type="Pfam" id="PF07969">
    <property type="entry name" value="Amidohydro_3"/>
    <property type="match status" value="1"/>
</dbReference>
<organism evidence="2 3">
    <name type="scientific">Bradyrhizobium hipponense</name>
    <dbReference type="NCBI Taxonomy" id="2605638"/>
    <lineage>
        <taxon>Bacteria</taxon>
        <taxon>Pseudomonadati</taxon>
        <taxon>Pseudomonadota</taxon>
        <taxon>Alphaproteobacteria</taxon>
        <taxon>Hyphomicrobiales</taxon>
        <taxon>Nitrobacteraceae</taxon>
        <taxon>Bradyrhizobium</taxon>
    </lineage>
</organism>
<dbReference type="AlphaFoldDB" id="A0A5S4YXS1"/>
<keyword evidence="2" id="KW-0378">Hydrolase</keyword>
<dbReference type="InterPro" id="IPR013108">
    <property type="entry name" value="Amidohydro_3"/>
</dbReference>
<dbReference type="SUPFAM" id="SSF51556">
    <property type="entry name" value="Metallo-dependent hydrolases"/>
    <property type="match status" value="1"/>
</dbReference>
<name>A0A5S4YXS1_9BRAD</name>
<dbReference type="InterPro" id="IPR011059">
    <property type="entry name" value="Metal-dep_hydrolase_composite"/>
</dbReference>
<evidence type="ECO:0000313" key="2">
    <source>
        <dbReference type="EMBL" id="TYO68403.1"/>
    </source>
</evidence>
<dbReference type="PANTHER" id="PTHR22642">
    <property type="entry name" value="IMIDAZOLONEPROPIONASE"/>
    <property type="match status" value="1"/>
</dbReference>
<reference evidence="2 3" key="1">
    <citation type="submission" date="2019-08" db="EMBL/GenBank/DDBJ databases">
        <title>Bradyrhizobium hipponensis sp. nov., a rhizobium isolated from a Lupinus angustifolius root nodule in Tunisia.</title>
        <authorList>
            <person name="Off K."/>
            <person name="Rejili M."/>
            <person name="Mars M."/>
            <person name="Brachmann A."/>
            <person name="Marin M."/>
        </authorList>
    </citation>
    <scope>NUCLEOTIDE SEQUENCE [LARGE SCALE GENOMIC DNA]</scope>
    <source>
        <strain evidence="3">aSej3</strain>
    </source>
</reference>
<protein>
    <submittedName>
        <fullName evidence="2">Amidohydrolase family protein</fullName>
    </submittedName>
</protein>
<dbReference type="Proteomes" id="UP000324797">
    <property type="component" value="Unassembled WGS sequence"/>
</dbReference>
<gene>
    <name evidence="2" type="ORF">FXV83_00800</name>
</gene>
<accession>A0A5S4YXS1</accession>
<evidence type="ECO:0000313" key="3">
    <source>
        <dbReference type="Proteomes" id="UP000324797"/>
    </source>
</evidence>
<dbReference type="RefSeq" id="WP_148736817.1">
    <property type="nucleotide sequence ID" value="NZ_VSTH01000007.1"/>
</dbReference>
<comment type="caution">
    <text evidence="2">The sequence shown here is derived from an EMBL/GenBank/DDBJ whole genome shotgun (WGS) entry which is preliminary data.</text>
</comment>
<evidence type="ECO:0000259" key="1">
    <source>
        <dbReference type="Pfam" id="PF07969"/>
    </source>
</evidence>
<dbReference type="InterPro" id="IPR032466">
    <property type="entry name" value="Metal_Hydrolase"/>
</dbReference>
<sequence length="621" mass="68142">MRTVIHGGEILTLDAASPMAEAMVIDGDTILATGDLSSMLTVAGKGAGRLDLRGSTAMPGIIDTHPHFIHFAAVLGMCVDILDAKNHDDIAQRIRERARTVAAGEWIITTPVGEPHYFTRRSWRDLAEGCLPNRTLLDAIAPNHPVMIAAWGPRIPNVCAMNTVAMRRLGITASLPSRVSDVWIEKEPDGEPSGIFRGSVTSYYNPDPFWLSLTVNIPMPTADDWNRGARLGQLIANSRGVTAAYEGHVMAPEHIDAYRLMREAGESTLRVMSSLEAAQYGFDYGLGLSEEDCRSNFALALRLRSVQDDLFRINGLTLSRGGPCWPGFLRADKTIRDPYGRATRGHTFVPQNIEREAIEFCLKNDLRLNMVQGAYQDHREFLESLQPFLSSYDIPSKGWIMQHNILISPETIRRYAELGFHLSTSMSFTWGKGDLFAERIGRDCLSDLIPLARMMDSGANVTLGSDWGPARPFEHIAFAETHEFAGSGHRNVQPGMAVSRLQALKAWTSSGATLMNWSGIGALRAGYKADIAVVDRNPLTCDNDALPKIRVLKTMLNGREVYDTGDLSLVAKVDLPEERRSPQVDTFARAAGPAAWKHICGPACSHSARASAGSMSSQEVQ</sequence>
<keyword evidence="3" id="KW-1185">Reference proteome</keyword>
<dbReference type="Gene3D" id="2.30.40.10">
    <property type="entry name" value="Urease, subunit C, domain 1"/>
    <property type="match status" value="1"/>
</dbReference>
<feature type="domain" description="Amidohydrolase 3" evidence="1">
    <location>
        <begin position="51"/>
        <end position="562"/>
    </location>
</feature>